<evidence type="ECO:0000313" key="4">
    <source>
        <dbReference type="Proteomes" id="UP000270530"/>
    </source>
</evidence>
<protein>
    <recommendedName>
        <fullName evidence="2">Methyltransferase domain-containing protein</fullName>
    </recommendedName>
</protein>
<gene>
    <name evidence="3" type="ORF">ALSL_1394</name>
</gene>
<dbReference type="EMBL" id="AP018560">
    <property type="protein sequence ID" value="BBD80051.1"/>
    <property type="molecule type" value="Genomic_DNA"/>
</dbReference>
<reference evidence="4" key="2">
    <citation type="submission" date="2018-06" db="EMBL/GenBank/DDBJ databases">
        <title>Genome sequence of Rhodanobacteraceae bacterium strain Dysh456.</title>
        <authorList>
            <person name="Fukui M."/>
        </authorList>
    </citation>
    <scope>NUCLEOTIDE SEQUENCE [LARGE SCALE GENOMIC DNA]</scope>
    <source>
        <strain evidence="4">Dysh456</strain>
    </source>
</reference>
<dbReference type="Proteomes" id="UP000270530">
    <property type="component" value="Chromosome"/>
</dbReference>
<reference evidence="4" key="1">
    <citation type="submission" date="2018-04" db="EMBL/GenBank/DDBJ databases">
        <authorList>
            <person name="Watanabe M."/>
            <person name="Kojima H."/>
        </authorList>
    </citation>
    <scope>NUCLEOTIDE SEQUENCE [LARGE SCALE GENOMIC DNA]</scope>
    <source>
        <strain evidence="4">Dysh456</strain>
    </source>
</reference>
<organism evidence="3 4">
    <name type="scientific">Aerosticca soli</name>
    <dbReference type="NCBI Taxonomy" id="2010829"/>
    <lineage>
        <taxon>Bacteria</taxon>
        <taxon>Pseudomonadati</taxon>
        <taxon>Pseudomonadota</taxon>
        <taxon>Gammaproteobacteria</taxon>
        <taxon>Lysobacterales</taxon>
        <taxon>Rhodanobacteraceae</taxon>
        <taxon>Aerosticca</taxon>
    </lineage>
</organism>
<sequence>MTAIEETPAPVRQAPKGGETAIGLSRGSRRTIIRRFAAGAQRLYVRSKLAGDPLYAAVASRLATAAPLPLLDVGCGLGLLGQYLHAAGVLHGYLGIDHDERKIAAARHAAAALGGALRFQHGDVDSLGEFAGHVALLDVLHYLPAWRQPLLLERLAQRVAPDGLLLLRNVLRQRHWRYHATVLEEQCLYYSGWMRVRPTHYPAAEEIAAPLRAAGLHVHMEPLWGRTPFNSYLVVARRPADAAQGDEAQRS</sequence>
<dbReference type="Gene3D" id="3.40.50.150">
    <property type="entry name" value="Vaccinia Virus protein VP39"/>
    <property type="match status" value="1"/>
</dbReference>
<evidence type="ECO:0000259" key="2">
    <source>
        <dbReference type="Pfam" id="PF13649"/>
    </source>
</evidence>
<dbReference type="SUPFAM" id="SSF53335">
    <property type="entry name" value="S-adenosyl-L-methionine-dependent methyltransferases"/>
    <property type="match status" value="1"/>
</dbReference>
<dbReference type="Pfam" id="PF13649">
    <property type="entry name" value="Methyltransf_25"/>
    <property type="match status" value="1"/>
</dbReference>
<dbReference type="RefSeq" id="WP_126537725.1">
    <property type="nucleotide sequence ID" value="NZ_AP018560.1"/>
</dbReference>
<evidence type="ECO:0000256" key="1">
    <source>
        <dbReference type="SAM" id="MobiDB-lite"/>
    </source>
</evidence>
<evidence type="ECO:0000313" key="3">
    <source>
        <dbReference type="EMBL" id="BBD80051.1"/>
    </source>
</evidence>
<dbReference type="AlphaFoldDB" id="A0A2Z6E5M6"/>
<dbReference type="OrthoDB" id="5565939at2"/>
<dbReference type="KEGG" id="rbd:ALSL_1394"/>
<dbReference type="CDD" id="cd02440">
    <property type="entry name" value="AdoMet_MTases"/>
    <property type="match status" value="1"/>
</dbReference>
<dbReference type="InterPro" id="IPR041698">
    <property type="entry name" value="Methyltransf_25"/>
</dbReference>
<keyword evidence="4" id="KW-1185">Reference proteome</keyword>
<feature type="domain" description="Methyltransferase" evidence="2">
    <location>
        <begin position="71"/>
        <end position="163"/>
    </location>
</feature>
<name>A0A2Z6E5M6_9GAMM</name>
<dbReference type="InterPro" id="IPR029063">
    <property type="entry name" value="SAM-dependent_MTases_sf"/>
</dbReference>
<feature type="region of interest" description="Disordered" evidence="1">
    <location>
        <begin position="1"/>
        <end position="21"/>
    </location>
</feature>
<accession>A0A2Z6E5M6</accession>
<proteinExistence type="predicted"/>